<proteinExistence type="predicted"/>
<accession>A0A401QBA0</accession>
<dbReference type="Proteomes" id="UP000288216">
    <property type="component" value="Unassembled WGS sequence"/>
</dbReference>
<sequence length="173" mass="19623">PDQTWILLCEYNNIDIDGDEREDIDDEYNNIDIDGDEWGDIDDEYSNIDIDGDEWEDIDDEYNNIDIDGDQWEDIDDEYNNINIDGFGRRGLEPSHKVGHVDNVDLIGRLLLQEASEDLFESLAKMLRYQSVDNGVEAGVGIGQTVRDKPQGIGCLVKGEITKPKAQDHYVVG</sequence>
<evidence type="ECO:0000313" key="2">
    <source>
        <dbReference type="Proteomes" id="UP000288216"/>
    </source>
</evidence>
<comment type="caution">
    <text evidence="1">The sequence shown here is derived from an EMBL/GenBank/DDBJ whole genome shotgun (WGS) entry which is preliminary data.</text>
</comment>
<protein>
    <submittedName>
        <fullName evidence="1">Uncharacterized protein</fullName>
    </submittedName>
</protein>
<dbReference type="EMBL" id="BFAA01022244">
    <property type="protein sequence ID" value="GCB82587.1"/>
    <property type="molecule type" value="Genomic_DNA"/>
</dbReference>
<dbReference type="AlphaFoldDB" id="A0A401QBA0"/>
<organism evidence="1 2">
    <name type="scientific">Scyliorhinus torazame</name>
    <name type="common">Cloudy catshark</name>
    <name type="synonym">Catulus torazame</name>
    <dbReference type="NCBI Taxonomy" id="75743"/>
    <lineage>
        <taxon>Eukaryota</taxon>
        <taxon>Metazoa</taxon>
        <taxon>Chordata</taxon>
        <taxon>Craniata</taxon>
        <taxon>Vertebrata</taxon>
        <taxon>Chondrichthyes</taxon>
        <taxon>Elasmobranchii</taxon>
        <taxon>Galeomorphii</taxon>
        <taxon>Galeoidea</taxon>
        <taxon>Carcharhiniformes</taxon>
        <taxon>Scyliorhinidae</taxon>
        <taxon>Scyliorhinus</taxon>
    </lineage>
</organism>
<feature type="non-terminal residue" evidence="1">
    <location>
        <position position="1"/>
    </location>
</feature>
<reference evidence="1 2" key="1">
    <citation type="journal article" date="2018" name="Nat. Ecol. Evol.">
        <title>Shark genomes provide insights into elasmobranch evolution and the origin of vertebrates.</title>
        <authorList>
            <person name="Hara Y"/>
            <person name="Yamaguchi K"/>
            <person name="Onimaru K"/>
            <person name="Kadota M"/>
            <person name="Koyanagi M"/>
            <person name="Keeley SD"/>
            <person name="Tatsumi K"/>
            <person name="Tanaka K"/>
            <person name="Motone F"/>
            <person name="Kageyama Y"/>
            <person name="Nozu R"/>
            <person name="Adachi N"/>
            <person name="Nishimura O"/>
            <person name="Nakagawa R"/>
            <person name="Tanegashima C"/>
            <person name="Kiyatake I"/>
            <person name="Matsumoto R"/>
            <person name="Murakumo K"/>
            <person name="Nishida K"/>
            <person name="Terakita A"/>
            <person name="Kuratani S"/>
            <person name="Sato K"/>
            <person name="Hyodo S Kuraku.S."/>
        </authorList>
    </citation>
    <scope>NUCLEOTIDE SEQUENCE [LARGE SCALE GENOMIC DNA]</scope>
</reference>
<gene>
    <name evidence="1" type="ORF">scyTo_0022364</name>
</gene>
<keyword evidence="2" id="KW-1185">Reference proteome</keyword>
<evidence type="ECO:0000313" key="1">
    <source>
        <dbReference type="EMBL" id="GCB82587.1"/>
    </source>
</evidence>
<name>A0A401QBA0_SCYTO</name>